<evidence type="ECO:0000256" key="4">
    <source>
        <dbReference type="ARBA" id="ARBA00022597"/>
    </source>
</evidence>
<evidence type="ECO:0000259" key="13">
    <source>
        <dbReference type="PROSITE" id="PS51093"/>
    </source>
</evidence>
<dbReference type="NCBIfam" id="TIGR00830">
    <property type="entry name" value="PTBA"/>
    <property type="match status" value="1"/>
</dbReference>
<feature type="transmembrane region" description="Helical" evidence="12">
    <location>
        <begin position="416"/>
        <end position="437"/>
    </location>
</feature>
<keyword evidence="10 12" id="KW-0472">Membrane</keyword>
<accession>A0A2N0Z0V4</accession>
<feature type="domain" description="PTS EIIA type-1" evidence="13">
    <location>
        <begin position="486"/>
        <end position="590"/>
    </location>
</feature>
<dbReference type="FunFam" id="3.30.1360.60:FF:000001">
    <property type="entry name" value="PTS system glucose-specific IIBC component PtsG"/>
    <property type="match status" value="1"/>
</dbReference>
<evidence type="ECO:0000256" key="12">
    <source>
        <dbReference type="SAM" id="Phobius"/>
    </source>
</evidence>
<dbReference type="InterPro" id="IPR050558">
    <property type="entry name" value="PTS_Sugar-Specific_Components"/>
</dbReference>
<dbReference type="InterPro" id="IPR003352">
    <property type="entry name" value="PTS_EIIC"/>
</dbReference>
<feature type="domain" description="PTS EIIB type-1" evidence="14">
    <location>
        <begin position="4"/>
        <end position="86"/>
    </location>
</feature>
<feature type="transmembrane region" description="Helical" evidence="12">
    <location>
        <begin position="172"/>
        <end position="192"/>
    </location>
</feature>
<feature type="transmembrane region" description="Helical" evidence="12">
    <location>
        <begin position="111"/>
        <end position="135"/>
    </location>
</feature>
<comment type="subcellular location">
    <subcellularLocation>
        <location evidence="1">Cell membrane</location>
        <topology evidence="1">Multi-pass membrane protein</topology>
    </subcellularLocation>
</comment>
<feature type="active site" description="Phosphocysteine intermediate; for EIIB activity" evidence="11">
    <location>
        <position position="26"/>
    </location>
</feature>
<dbReference type="FunFam" id="2.70.70.10:FF:000001">
    <property type="entry name" value="PTS system glucose-specific IIA component"/>
    <property type="match status" value="1"/>
</dbReference>
<dbReference type="InterPro" id="IPR001996">
    <property type="entry name" value="PTS_IIB_1"/>
</dbReference>
<feature type="transmembrane region" description="Helical" evidence="12">
    <location>
        <begin position="141"/>
        <end position="165"/>
    </location>
</feature>
<evidence type="ECO:0000259" key="14">
    <source>
        <dbReference type="PROSITE" id="PS51098"/>
    </source>
</evidence>
<evidence type="ECO:0000256" key="5">
    <source>
        <dbReference type="ARBA" id="ARBA00022679"/>
    </source>
</evidence>
<dbReference type="PROSITE" id="PS01035">
    <property type="entry name" value="PTS_EIIB_TYPE_1_CYS"/>
    <property type="match status" value="1"/>
</dbReference>
<proteinExistence type="predicted"/>
<feature type="transmembrane region" description="Helical" evidence="12">
    <location>
        <begin position="281"/>
        <end position="307"/>
    </location>
</feature>
<dbReference type="Proteomes" id="UP000233375">
    <property type="component" value="Unassembled WGS sequence"/>
</dbReference>
<keyword evidence="6" id="KW-0598">Phosphotransferase system</keyword>
<organism evidence="16 17">
    <name type="scientific">Niallia nealsonii</name>
    <dbReference type="NCBI Taxonomy" id="115979"/>
    <lineage>
        <taxon>Bacteria</taxon>
        <taxon>Bacillati</taxon>
        <taxon>Bacillota</taxon>
        <taxon>Bacilli</taxon>
        <taxon>Bacillales</taxon>
        <taxon>Bacillaceae</taxon>
        <taxon>Niallia</taxon>
    </lineage>
</organism>
<dbReference type="NCBIfam" id="TIGR01995">
    <property type="entry name" value="PTS-II-ABC-beta"/>
    <property type="match status" value="1"/>
</dbReference>
<dbReference type="Pfam" id="PF00358">
    <property type="entry name" value="PTS_EIIA_1"/>
    <property type="match status" value="1"/>
</dbReference>
<evidence type="ECO:0000256" key="7">
    <source>
        <dbReference type="ARBA" id="ARBA00022692"/>
    </source>
</evidence>
<evidence type="ECO:0000256" key="10">
    <source>
        <dbReference type="ARBA" id="ARBA00023136"/>
    </source>
</evidence>
<dbReference type="EMBL" id="PISE01000028">
    <property type="protein sequence ID" value="PKG23156.1"/>
    <property type="molecule type" value="Genomic_DNA"/>
</dbReference>
<gene>
    <name evidence="16" type="ORF">CWS01_13390</name>
</gene>
<keyword evidence="7 12" id="KW-0812">Transmembrane</keyword>
<dbReference type="GO" id="GO:0009401">
    <property type="term" value="P:phosphoenolpyruvate-dependent sugar phosphotransferase system"/>
    <property type="evidence" value="ECO:0007669"/>
    <property type="project" value="UniProtKB-KW"/>
</dbReference>
<dbReference type="OrthoDB" id="9769191at2"/>
<evidence type="ECO:0000256" key="9">
    <source>
        <dbReference type="ARBA" id="ARBA00022989"/>
    </source>
</evidence>
<keyword evidence="9 12" id="KW-1133">Transmembrane helix</keyword>
<dbReference type="SUPFAM" id="SSF55604">
    <property type="entry name" value="Glucose permease domain IIB"/>
    <property type="match status" value="1"/>
</dbReference>
<feature type="transmembrane region" description="Helical" evidence="12">
    <location>
        <begin position="198"/>
        <end position="225"/>
    </location>
</feature>
<dbReference type="InterPro" id="IPR001127">
    <property type="entry name" value="PTS_EIIA_1_perm"/>
</dbReference>
<dbReference type="RefSeq" id="WP_101177708.1">
    <property type="nucleotide sequence ID" value="NZ_PISE01000028.1"/>
</dbReference>
<dbReference type="GO" id="GO:0016301">
    <property type="term" value="F:kinase activity"/>
    <property type="evidence" value="ECO:0007669"/>
    <property type="project" value="UniProtKB-KW"/>
</dbReference>
<evidence type="ECO:0000256" key="11">
    <source>
        <dbReference type="PROSITE-ProRule" id="PRU00421"/>
    </source>
</evidence>
<dbReference type="CDD" id="cd00210">
    <property type="entry name" value="PTS_IIA_glc"/>
    <property type="match status" value="1"/>
</dbReference>
<dbReference type="InterPro" id="IPR011055">
    <property type="entry name" value="Dup_hybrid_motif"/>
</dbReference>
<sequence>MSYSSLAKEIVELVGGEQNVSSLVHCATRLRFKLKDSTKANKTALQNLDGVLSVVESGGQFQVVVGSHVPEVYKEITKIANVGAATNSSDEPKGSIGARIFEVISRSFSPLLGALAGAGMLKALLTILTMTGLLSAESGTYFILSAAGNAVFYFLPIFLGITLATKLGAHPYVGGAIGAALLEPNFTGLLTAGKSTDFIGIPVILMDYSSSVFPVFIAVSIYAVLDKFLKKVIHKELQMFLVPMLSLAIIVPLTVIAFGPFGVYAGNAIGSAIDFLSTKSGILTGAVVGAGWTFLTLFGLHWGLVPIVLDQLAHEGSPIMAMLAAAPLAQAGLAFGVFLRTKDKSLKTLSGSTLVPGLLSGVTEPILYGLMMRYKKTIPYVIIASAIGGAINGLFGVEATVYAFPSALSIPAFAPMGIYIIGIAVAFACATLLPLLFGYEDKKPNKDSDKKIEIDNKVEEEQIIGKKEVIKSPLTGEVKALNQVTDEVFASEAMGKGIAIEPTVGKVFAPVNGVISIAFPTGHAIGITSDEGAEILIHVGIDTVKLEGKYFSAQVKQGDYVQKGDLLLEFDIEKIKEAGYQVTTPVIITNTDNYLEIAGTHQEKIQANETLLTIFV</sequence>
<dbReference type="GO" id="GO:0005886">
    <property type="term" value="C:plasma membrane"/>
    <property type="evidence" value="ECO:0007669"/>
    <property type="project" value="UniProtKB-SubCell"/>
</dbReference>
<dbReference type="InterPro" id="IPR036878">
    <property type="entry name" value="Glu_permease_IIB"/>
</dbReference>
<keyword evidence="2" id="KW-0813">Transport</keyword>
<evidence type="ECO:0000256" key="3">
    <source>
        <dbReference type="ARBA" id="ARBA00022475"/>
    </source>
</evidence>
<evidence type="ECO:0000313" key="17">
    <source>
        <dbReference type="Proteomes" id="UP000233375"/>
    </source>
</evidence>
<evidence type="ECO:0000259" key="15">
    <source>
        <dbReference type="PROSITE" id="PS51103"/>
    </source>
</evidence>
<keyword evidence="5" id="KW-0808">Transferase</keyword>
<feature type="transmembrane region" description="Helical" evidence="12">
    <location>
        <begin position="237"/>
        <end position="261"/>
    </location>
</feature>
<keyword evidence="3" id="KW-1003">Cell membrane</keyword>
<keyword evidence="17" id="KW-1185">Reference proteome</keyword>
<dbReference type="Pfam" id="PF00367">
    <property type="entry name" value="PTS_EIIB"/>
    <property type="match status" value="1"/>
</dbReference>
<dbReference type="Gene3D" id="3.30.1360.60">
    <property type="entry name" value="Glucose permease domain IIB"/>
    <property type="match status" value="1"/>
</dbReference>
<evidence type="ECO:0000256" key="2">
    <source>
        <dbReference type="ARBA" id="ARBA00022448"/>
    </source>
</evidence>
<dbReference type="PANTHER" id="PTHR30175:SF1">
    <property type="entry name" value="PTS SYSTEM ARBUTIN-, CELLOBIOSE-, AND SALICIN-SPECIFIC EIIBC COMPONENT-RELATED"/>
    <property type="match status" value="1"/>
</dbReference>
<dbReference type="Gene3D" id="2.70.70.10">
    <property type="entry name" value="Glucose Permease (Domain IIA)"/>
    <property type="match status" value="1"/>
</dbReference>
<evidence type="ECO:0000256" key="1">
    <source>
        <dbReference type="ARBA" id="ARBA00004651"/>
    </source>
</evidence>
<name>A0A2N0Z0V4_9BACI</name>
<dbReference type="PROSITE" id="PS51098">
    <property type="entry name" value="PTS_EIIB_TYPE_1"/>
    <property type="match status" value="1"/>
</dbReference>
<reference evidence="16 17" key="1">
    <citation type="journal article" date="2003" name="Int. J. Syst. Evol. Microbiol.">
        <title>Bacillus nealsonii sp. nov., isolated from a spacecraft-assembly facility, whose spores are gamma-radiation resistant.</title>
        <authorList>
            <person name="Venkateswaran K."/>
            <person name="Kempf M."/>
            <person name="Chen F."/>
            <person name="Satomi M."/>
            <person name="Nicholson W."/>
            <person name="Kern R."/>
        </authorList>
    </citation>
    <scope>NUCLEOTIDE SEQUENCE [LARGE SCALE GENOMIC DNA]</scope>
    <source>
        <strain evidence="16 17">FO-92</strain>
    </source>
</reference>
<dbReference type="AlphaFoldDB" id="A0A2N0Z0V4"/>
<evidence type="ECO:0000313" key="16">
    <source>
        <dbReference type="EMBL" id="PKG23156.1"/>
    </source>
</evidence>
<dbReference type="PROSITE" id="PS51103">
    <property type="entry name" value="PTS_EIIC_TYPE_1"/>
    <property type="match status" value="1"/>
</dbReference>
<feature type="domain" description="PTS EIIC type-1" evidence="15">
    <location>
        <begin position="102"/>
        <end position="453"/>
    </location>
</feature>
<keyword evidence="8" id="KW-0418">Kinase</keyword>
<dbReference type="PANTHER" id="PTHR30175">
    <property type="entry name" value="PHOSPHOTRANSFERASE SYSTEM TRANSPORT PROTEIN"/>
    <property type="match status" value="1"/>
</dbReference>
<feature type="transmembrane region" description="Helical" evidence="12">
    <location>
        <begin position="319"/>
        <end position="339"/>
    </location>
</feature>
<dbReference type="GO" id="GO:0008982">
    <property type="term" value="F:protein-N(PI)-phosphohistidine-sugar phosphotransferase activity"/>
    <property type="evidence" value="ECO:0007669"/>
    <property type="project" value="InterPro"/>
</dbReference>
<keyword evidence="4" id="KW-0762">Sugar transport</keyword>
<dbReference type="PROSITE" id="PS51093">
    <property type="entry name" value="PTS_EIIA_TYPE_1"/>
    <property type="match status" value="1"/>
</dbReference>
<protein>
    <submittedName>
        <fullName evidence="16">PTS beta-glucoside transporter subunit EIIBCA</fullName>
    </submittedName>
</protein>
<feature type="transmembrane region" description="Helical" evidence="12">
    <location>
        <begin position="378"/>
        <end position="404"/>
    </location>
</feature>
<evidence type="ECO:0000256" key="8">
    <source>
        <dbReference type="ARBA" id="ARBA00022777"/>
    </source>
</evidence>
<dbReference type="Pfam" id="PF02378">
    <property type="entry name" value="PTS_EIIC"/>
    <property type="match status" value="1"/>
</dbReference>
<dbReference type="CDD" id="cd00212">
    <property type="entry name" value="PTS_IIB_glc"/>
    <property type="match status" value="1"/>
</dbReference>
<dbReference type="SUPFAM" id="SSF51261">
    <property type="entry name" value="Duplicated hybrid motif"/>
    <property type="match status" value="1"/>
</dbReference>
<evidence type="ECO:0000256" key="6">
    <source>
        <dbReference type="ARBA" id="ARBA00022683"/>
    </source>
</evidence>
<dbReference type="PROSITE" id="PS00371">
    <property type="entry name" value="PTS_EIIA_TYPE_1_HIS"/>
    <property type="match status" value="1"/>
</dbReference>
<comment type="caution">
    <text evidence="16">The sequence shown here is derived from an EMBL/GenBank/DDBJ whole genome shotgun (WGS) entry which is preliminary data.</text>
</comment>
<dbReference type="InterPro" id="IPR013013">
    <property type="entry name" value="PTS_EIIC_1"/>
</dbReference>
<dbReference type="InterPro" id="IPR018113">
    <property type="entry name" value="PTrfase_EIIB_Cys"/>
</dbReference>
<dbReference type="InterPro" id="IPR011297">
    <property type="entry name" value="PTS_IIABC_b_glu"/>
</dbReference>